<accession>A0A848GHF5</accession>
<keyword evidence="1" id="KW-0812">Transmembrane</keyword>
<proteinExistence type="predicted"/>
<reference evidence="2 3" key="1">
    <citation type="submission" date="2020-04" db="EMBL/GenBank/DDBJ databases">
        <title>Chitinophaga sp. G-6-1-13 sp. nov., isolated from soil.</title>
        <authorList>
            <person name="Dahal R.H."/>
            <person name="Chaudhary D.K."/>
        </authorList>
    </citation>
    <scope>NUCLEOTIDE SEQUENCE [LARGE SCALE GENOMIC DNA]</scope>
    <source>
        <strain evidence="2 3">G-6-1-13</strain>
    </source>
</reference>
<feature type="transmembrane region" description="Helical" evidence="1">
    <location>
        <begin position="39"/>
        <end position="58"/>
    </location>
</feature>
<keyword evidence="1" id="KW-1133">Transmembrane helix</keyword>
<keyword evidence="1" id="KW-0472">Membrane</keyword>
<comment type="caution">
    <text evidence="2">The sequence shown here is derived from an EMBL/GenBank/DDBJ whole genome shotgun (WGS) entry which is preliminary data.</text>
</comment>
<dbReference type="AlphaFoldDB" id="A0A848GHF5"/>
<evidence type="ECO:0000256" key="1">
    <source>
        <dbReference type="SAM" id="Phobius"/>
    </source>
</evidence>
<dbReference type="Pfam" id="PF26512">
    <property type="entry name" value="SOI"/>
    <property type="match status" value="1"/>
</dbReference>
<dbReference type="EMBL" id="JABBGC010000001">
    <property type="protein sequence ID" value="NML36160.1"/>
    <property type="molecule type" value="Genomic_DNA"/>
</dbReference>
<name>A0A848GHF5_9BACT</name>
<feature type="transmembrane region" description="Helical" evidence="1">
    <location>
        <begin position="70"/>
        <end position="92"/>
    </location>
</feature>
<evidence type="ECO:0000313" key="2">
    <source>
        <dbReference type="EMBL" id="NML36160.1"/>
    </source>
</evidence>
<organism evidence="2 3">
    <name type="scientific">Chitinophaga fulva</name>
    <dbReference type="NCBI Taxonomy" id="2728842"/>
    <lineage>
        <taxon>Bacteria</taxon>
        <taxon>Pseudomonadati</taxon>
        <taxon>Bacteroidota</taxon>
        <taxon>Chitinophagia</taxon>
        <taxon>Chitinophagales</taxon>
        <taxon>Chitinophagaceae</taxon>
        <taxon>Chitinophaga</taxon>
    </lineage>
</organism>
<keyword evidence="3" id="KW-1185">Reference proteome</keyword>
<protein>
    <submittedName>
        <fullName evidence="2">Uncharacterized protein</fullName>
    </submittedName>
</protein>
<feature type="transmembrane region" description="Helical" evidence="1">
    <location>
        <begin position="6"/>
        <end position="27"/>
    </location>
</feature>
<sequence length="137" mass="15071">MKYQFILHGFLTIMVSNIGGIVYSKAIRKLVANEAGWRLLHSAGMMGGIMLLAFASFFDDITAGFPLLAKGLFGVILGSNYFFLAGMLIAAYTAARGVDKEEKGRGNKVVYTCYYIAALLGFVYTGVFIWLGMRRVM</sequence>
<evidence type="ECO:0000313" key="3">
    <source>
        <dbReference type="Proteomes" id="UP000583266"/>
    </source>
</evidence>
<dbReference type="InterPro" id="IPR058965">
    <property type="entry name" value="SOI/HabA-like"/>
</dbReference>
<dbReference type="Proteomes" id="UP000583266">
    <property type="component" value="Unassembled WGS sequence"/>
</dbReference>
<gene>
    <name evidence="2" type="ORF">HHL17_03020</name>
</gene>
<dbReference type="RefSeq" id="WP_169223313.1">
    <property type="nucleotide sequence ID" value="NZ_JABBGC010000001.1"/>
</dbReference>
<feature type="transmembrane region" description="Helical" evidence="1">
    <location>
        <begin position="113"/>
        <end position="133"/>
    </location>
</feature>